<evidence type="ECO:0000256" key="2">
    <source>
        <dbReference type="RuleBase" id="RU003452"/>
    </source>
</evidence>
<dbReference type="Proteomes" id="UP000593594">
    <property type="component" value="Chromosome"/>
</dbReference>
<dbReference type="AlphaFoldDB" id="A0A7S8C3V1"/>
<organism evidence="3 4">
    <name type="scientific">Kaustia mangrovi</name>
    <dbReference type="NCBI Taxonomy" id="2593653"/>
    <lineage>
        <taxon>Bacteria</taxon>
        <taxon>Pseudomonadati</taxon>
        <taxon>Pseudomonadota</taxon>
        <taxon>Alphaproteobacteria</taxon>
        <taxon>Hyphomicrobiales</taxon>
        <taxon>Parvibaculaceae</taxon>
        <taxon>Kaustia</taxon>
    </lineage>
</organism>
<name>A0A7S8C3V1_9HYPH</name>
<proteinExistence type="inferred from homology"/>
<dbReference type="KEGG" id="kmn:HW532_09265"/>
<dbReference type="InterPro" id="IPR001447">
    <property type="entry name" value="Arylamine_N-AcTrfase"/>
</dbReference>
<protein>
    <submittedName>
        <fullName evidence="3">Arylamine N-acetyltransferase</fullName>
    </submittedName>
</protein>
<dbReference type="Pfam" id="PF00797">
    <property type="entry name" value="Acetyltransf_2"/>
    <property type="match status" value="1"/>
</dbReference>
<keyword evidence="4" id="KW-1185">Reference proteome</keyword>
<accession>A0A7S8C3V1</accession>
<dbReference type="Gene3D" id="2.40.128.150">
    <property type="entry name" value="Cysteine proteinases"/>
    <property type="match status" value="1"/>
</dbReference>
<gene>
    <name evidence="3" type="ORF">HW532_09265</name>
</gene>
<dbReference type="Gene3D" id="3.30.2140.10">
    <property type="entry name" value="Arylamine N-acetyltransferase"/>
    <property type="match status" value="1"/>
</dbReference>
<comment type="similarity">
    <text evidence="1 2">Belongs to the arylamine N-acetyltransferase family.</text>
</comment>
<dbReference type="PRINTS" id="PR01543">
    <property type="entry name" value="ANATRNSFRASE"/>
</dbReference>
<sequence>MSIDTQSRHGEITSHILVIGRSEAVLETVLQGLSDLGLTADGTTEPEGAVSAFDARSFGLVAIGGGIERPLREALGTAFRAQNPDIRLVDVSAPTAVRQIAEALGGGRDRPFVDLDAYRARIGYDGPDTPTIDTLRDLHERHLDSIAFEAVDVLLGRGVDLAEEAIDAKLIAGRRGGYCFEQNSLFKRVLARMGFVVEGLAARVLWMAPPDAPVAPRTHMALRVTLDGRPWLVDVGFGSSVPPAPLRMDTEEPQRTLHDTYRIIPFGPALLAQVWRNGGWRAMYELSPDPCQPADYELANWYTSTHPNSPFRRSLTVARTRPEARHALLDNRLTLRRPDGTVEQHVLDAAGLERALEEVFDLAVEPSWREVIERAAMEPSPAV</sequence>
<evidence type="ECO:0000256" key="1">
    <source>
        <dbReference type="ARBA" id="ARBA00006547"/>
    </source>
</evidence>
<dbReference type="SUPFAM" id="SSF54001">
    <property type="entry name" value="Cysteine proteinases"/>
    <property type="match status" value="1"/>
</dbReference>
<dbReference type="GO" id="GO:0016407">
    <property type="term" value="F:acetyltransferase activity"/>
    <property type="evidence" value="ECO:0007669"/>
    <property type="project" value="InterPro"/>
</dbReference>
<reference evidence="3 4" key="1">
    <citation type="submission" date="2020-06" db="EMBL/GenBank/DDBJ databases">
        <title>Genome sequence of 2 isolates from Red Sea Mangroves.</title>
        <authorList>
            <person name="Sefrji F."/>
            <person name="Michoud G."/>
            <person name="Merlino G."/>
            <person name="Daffonchio D."/>
        </authorList>
    </citation>
    <scope>NUCLEOTIDE SEQUENCE [LARGE SCALE GENOMIC DNA]</scope>
    <source>
        <strain evidence="3 4">R1DC25</strain>
    </source>
</reference>
<evidence type="ECO:0000313" key="4">
    <source>
        <dbReference type="Proteomes" id="UP000593594"/>
    </source>
</evidence>
<dbReference type="PANTHER" id="PTHR11786:SF0">
    <property type="entry name" value="ARYLAMINE N-ACETYLTRANSFERASE 4-RELATED"/>
    <property type="match status" value="1"/>
</dbReference>
<dbReference type="InterPro" id="IPR038765">
    <property type="entry name" value="Papain-like_cys_pep_sf"/>
</dbReference>
<dbReference type="EMBL" id="CP058214">
    <property type="protein sequence ID" value="QPC42861.1"/>
    <property type="molecule type" value="Genomic_DNA"/>
</dbReference>
<keyword evidence="3" id="KW-0808">Transferase</keyword>
<dbReference type="PANTHER" id="PTHR11786">
    <property type="entry name" value="N-HYDROXYARYLAMINE O-ACETYLTRANSFERASE"/>
    <property type="match status" value="1"/>
</dbReference>
<dbReference type="RefSeq" id="WP_213164100.1">
    <property type="nucleotide sequence ID" value="NZ_CP058214.1"/>
</dbReference>
<evidence type="ECO:0000313" key="3">
    <source>
        <dbReference type="EMBL" id="QPC42861.1"/>
    </source>
</evidence>